<organism evidence="2 3">
    <name type="scientific">Halapricum salinum</name>
    <dbReference type="NCBI Taxonomy" id="1457250"/>
    <lineage>
        <taxon>Archaea</taxon>
        <taxon>Methanobacteriati</taxon>
        <taxon>Methanobacteriota</taxon>
        <taxon>Stenosarchaea group</taxon>
        <taxon>Halobacteria</taxon>
        <taxon>Halobacteriales</taxon>
        <taxon>Haloarculaceae</taxon>
        <taxon>Halapricum</taxon>
    </lineage>
</organism>
<dbReference type="Proteomes" id="UP000296706">
    <property type="component" value="Chromosome"/>
</dbReference>
<dbReference type="Pfam" id="PF20575">
    <property type="entry name" value="HTH_63"/>
    <property type="match status" value="1"/>
</dbReference>
<accession>A0A4D6HGF2</accession>
<dbReference type="InterPro" id="IPR046783">
    <property type="entry name" value="HTH_63"/>
</dbReference>
<dbReference type="RefSeq" id="WP_049992980.1">
    <property type="nucleotide sequence ID" value="NZ_CP031310.1"/>
</dbReference>
<gene>
    <name evidence="2" type="ORF">DV733_16075</name>
</gene>
<feature type="region of interest" description="Disordered" evidence="1">
    <location>
        <begin position="155"/>
        <end position="183"/>
    </location>
</feature>
<dbReference type="AlphaFoldDB" id="A0A4D6HGF2"/>
<dbReference type="KEGG" id="hsn:DV733_16075"/>
<evidence type="ECO:0000256" key="1">
    <source>
        <dbReference type="SAM" id="MobiDB-lite"/>
    </source>
</evidence>
<dbReference type="OrthoDB" id="204263at2157"/>
<dbReference type="GeneID" id="39849408"/>
<reference evidence="2 3" key="1">
    <citation type="journal article" date="2019" name="Nat. Commun.">
        <title>A new type of DNA phosphorothioation-based antiviral system in archaea.</title>
        <authorList>
            <person name="Xiong L."/>
            <person name="Liu S."/>
            <person name="Chen S."/>
            <person name="Xiao Y."/>
            <person name="Zhu B."/>
            <person name="Gao Y."/>
            <person name="Zhang Y."/>
            <person name="Chen B."/>
            <person name="Luo J."/>
            <person name="Deng Z."/>
            <person name="Chen X."/>
            <person name="Wang L."/>
            <person name="Chen S."/>
        </authorList>
    </citation>
    <scope>NUCLEOTIDE SEQUENCE [LARGE SCALE GENOMIC DNA]</scope>
    <source>
        <strain evidence="2 3">CBA1105</strain>
    </source>
</reference>
<keyword evidence="3" id="KW-1185">Reference proteome</keyword>
<proteinExistence type="predicted"/>
<name>A0A4D6HGF2_9EURY</name>
<protein>
    <submittedName>
        <fullName evidence="2">Uncharacterized protein</fullName>
    </submittedName>
</protein>
<sequence length="183" mass="20782">MREYKRPDLELYVRSLGPDVATEDREAVIERLQRLDGEDAIGSYRVRIYGSGLLPKSASARTGVGMKLSHRLFVLKQWAAVNDGDHRHFVVTRDREVGTGPRTHSYVFPQMVLLEYDSTRLQFGTPFEKANRRYTIEEHLDALDPGSRTVLPARQTAVGIEDPVRTGQRNVPVDQRSPSPQRP</sequence>
<dbReference type="EMBL" id="CP031310">
    <property type="protein sequence ID" value="QCC52655.1"/>
    <property type="molecule type" value="Genomic_DNA"/>
</dbReference>
<evidence type="ECO:0000313" key="2">
    <source>
        <dbReference type="EMBL" id="QCC52655.1"/>
    </source>
</evidence>
<evidence type="ECO:0000313" key="3">
    <source>
        <dbReference type="Proteomes" id="UP000296706"/>
    </source>
</evidence>